<dbReference type="Pfam" id="PF07730">
    <property type="entry name" value="HisKA_3"/>
    <property type="match status" value="1"/>
</dbReference>
<keyword evidence="4" id="KW-0808">Transferase</keyword>
<dbReference type="GO" id="GO:0016020">
    <property type="term" value="C:membrane"/>
    <property type="evidence" value="ECO:0007669"/>
    <property type="project" value="InterPro"/>
</dbReference>
<keyword evidence="7" id="KW-0067">ATP-binding</keyword>
<dbReference type="GO" id="GO:0046983">
    <property type="term" value="F:protein dimerization activity"/>
    <property type="evidence" value="ECO:0007669"/>
    <property type="project" value="InterPro"/>
</dbReference>
<evidence type="ECO:0000256" key="5">
    <source>
        <dbReference type="ARBA" id="ARBA00022741"/>
    </source>
</evidence>
<dbReference type="CDD" id="cd16917">
    <property type="entry name" value="HATPase_UhpB-NarQ-NarX-like"/>
    <property type="match status" value="1"/>
</dbReference>
<feature type="transmembrane region" description="Helical" evidence="9">
    <location>
        <begin position="111"/>
        <end position="129"/>
    </location>
</feature>
<keyword evidence="9" id="KW-0472">Membrane</keyword>
<feature type="transmembrane region" description="Helical" evidence="9">
    <location>
        <begin position="67"/>
        <end position="91"/>
    </location>
</feature>
<dbReference type="InterPro" id="IPR036890">
    <property type="entry name" value="HATPase_C_sf"/>
</dbReference>
<dbReference type="AlphaFoldDB" id="A0A3M0I342"/>
<dbReference type="EC" id="2.7.13.3" evidence="2"/>
<keyword evidence="5" id="KW-0547">Nucleotide-binding</keyword>
<dbReference type="GO" id="GO:0000155">
    <property type="term" value="F:phosphorelay sensor kinase activity"/>
    <property type="evidence" value="ECO:0007669"/>
    <property type="project" value="InterPro"/>
</dbReference>
<dbReference type="PANTHER" id="PTHR24421">
    <property type="entry name" value="NITRATE/NITRITE SENSOR PROTEIN NARX-RELATED"/>
    <property type="match status" value="1"/>
</dbReference>
<evidence type="ECO:0000313" key="11">
    <source>
        <dbReference type="EMBL" id="RMB82590.1"/>
    </source>
</evidence>
<evidence type="ECO:0000256" key="6">
    <source>
        <dbReference type="ARBA" id="ARBA00022777"/>
    </source>
</evidence>
<evidence type="ECO:0000256" key="1">
    <source>
        <dbReference type="ARBA" id="ARBA00000085"/>
    </source>
</evidence>
<sequence length="400" mass="42854">MNTRWQRRAAAHRRTAEALTPALLAALTVTGVLISWAVISEPPLWPALALALLACGTLHWRRTRPFAVLAATLLCTICQGALGYLLTPLLMGPLLAAQYTLSVYSRRRATWYSVVIAAVATAATGFLFTRLHDSPVLAVVNPTSWVLLSAAVGSYVRVRREYAAARAEHAAREREEEARHRVIQERMRIARELHDVVAHHLTLADVQASTAAHLATTHPDQALGIIGRLPQTTSAALRELKATVGLLRQDTDPDDGLTPAPGLGQLPALVDACRAAGLTVTVTTGGESRRLTPILDLTAYRIIQEALTNVGKHAATRTARVRLGYTLHHLTLTVTNDMSPGRAVATAGPKGGFGLISMRERAAAVGGTCYAGELAQGGFEVSCTLPLDSREDSFDESPVT</sequence>
<dbReference type="PANTHER" id="PTHR24421:SF10">
    <property type="entry name" value="NITRATE_NITRITE SENSOR PROTEIN NARQ"/>
    <property type="match status" value="1"/>
</dbReference>
<gene>
    <name evidence="11" type="ORF">CTZ28_27895</name>
</gene>
<evidence type="ECO:0000259" key="10">
    <source>
        <dbReference type="Pfam" id="PF07730"/>
    </source>
</evidence>
<name>A0A3M0I342_9ACTN</name>
<keyword evidence="9" id="KW-0812">Transmembrane</keyword>
<comment type="caution">
    <text evidence="11">The sequence shown here is derived from an EMBL/GenBank/DDBJ whole genome shotgun (WGS) entry which is preliminary data.</text>
</comment>
<keyword evidence="6 11" id="KW-0418">Kinase</keyword>
<organism evidence="11 12">
    <name type="scientific">Streptomyces shenzhenensis</name>
    <dbReference type="NCBI Taxonomy" id="943815"/>
    <lineage>
        <taxon>Bacteria</taxon>
        <taxon>Bacillati</taxon>
        <taxon>Actinomycetota</taxon>
        <taxon>Actinomycetes</taxon>
        <taxon>Kitasatosporales</taxon>
        <taxon>Streptomycetaceae</taxon>
        <taxon>Streptomyces</taxon>
    </lineage>
</organism>
<dbReference type="OrthoDB" id="227596at2"/>
<evidence type="ECO:0000256" key="3">
    <source>
        <dbReference type="ARBA" id="ARBA00022553"/>
    </source>
</evidence>
<evidence type="ECO:0000313" key="12">
    <source>
        <dbReference type="Proteomes" id="UP000270471"/>
    </source>
</evidence>
<keyword evidence="9" id="KW-1133">Transmembrane helix</keyword>
<evidence type="ECO:0000256" key="9">
    <source>
        <dbReference type="SAM" id="Phobius"/>
    </source>
</evidence>
<dbReference type="InterPro" id="IPR011712">
    <property type="entry name" value="Sig_transdc_His_kin_sub3_dim/P"/>
</dbReference>
<evidence type="ECO:0000256" key="7">
    <source>
        <dbReference type="ARBA" id="ARBA00022840"/>
    </source>
</evidence>
<dbReference type="SUPFAM" id="SSF55874">
    <property type="entry name" value="ATPase domain of HSP90 chaperone/DNA topoisomerase II/histidine kinase"/>
    <property type="match status" value="1"/>
</dbReference>
<evidence type="ECO:0000256" key="8">
    <source>
        <dbReference type="ARBA" id="ARBA00023012"/>
    </source>
</evidence>
<evidence type="ECO:0000256" key="4">
    <source>
        <dbReference type="ARBA" id="ARBA00022679"/>
    </source>
</evidence>
<keyword evidence="12" id="KW-1185">Reference proteome</keyword>
<dbReference type="Gene3D" id="1.20.5.1930">
    <property type="match status" value="1"/>
</dbReference>
<dbReference type="Proteomes" id="UP000270471">
    <property type="component" value="Unassembled WGS sequence"/>
</dbReference>
<keyword evidence="3" id="KW-0597">Phosphoprotein</keyword>
<dbReference type="RefSeq" id="WP_121892505.1">
    <property type="nucleotide sequence ID" value="NZ_PENI01000021.1"/>
</dbReference>
<dbReference type="InterPro" id="IPR050482">
    <property type="entry name" value="Sensor_HK_TwoCompSys"/>
</dbReference>
<dbReference type="Gene3D" id="3.30.565.10">
    <property type="entry name" value="Histidine kinase-like ATPase, C-terminal domain"/>
    <property type="match status" value="1"/>
</dbReference>
<feature type="domain" description="Signal transduction histidine kinase subgroup 3 dimerisation and phosphoacceptor" evidence="10">
    <location>
        <begin position="185"/>
        <end position="251"/>
    </location>
</feature>
<keyword evidence="8" id="KW-0902">Two-component regulatory system</keyword>
<feature type="transmembrane region" description="Helical" evidence="9">
    <location>
        <begin position="21"/>
        <end position="38"/>
    </location>
</feature>
<dbReference type="GO" id="GO:0005524">
    <property type="term" value="F:ATP binding"/>
    <property type="evidence" value="ECO:0007669"/>
    <property type="project" value="UniProtKB-KW"/>
</dbReference>
<comment type="catalytic activity">
    <reaction evidence="1">
        <text>ATP + protein L-histidine = ADP + protein N-phospho-L-histidine.</text>
        <dbReference type="EC" id="2.7.13.3"/>
    </reaction>
</comment>
<accession>A0A3M0I342</accession>
<reference evidence="11 12" key="1">
    <citation type="submission" date="2017-11" db="EMBL/GenBank/DDBJ databases">
        <title>Draft genome of actinobacteria isolated from guarana (Paullinia cupana (Mart.) Ducke.</title>
        <authorList>
            <person name="Siqueira K.A."/>
            <person name="Liotti R.G."/>
            <person name="Mendes T.A.O."/>
            <person name="Soares M.A."/>
        </authorList>
    </citation>
    <scope>NUCLEOTIDE SEQUENCE [LARGE SCALE GENOMIC DNA]</scope>
    <source>
        <strain evidence="11 12">193</strain>
    </source>
</reference>
<protein>
    <recommendedName>
        <fullName evidence="2">histidine kinase</fullName>
        <ecNumber evidence="2">2.7.13.3</ecNumber>
    </recommendedName>
</protein>
<proteinExistence type="predicted"/>
<dbReference type="EMBL" id="PENI01000021">
    <property type="protein sequence ID" value="RMB82590.1"/>
    <property type="molecule type" value="Genomic_DNA"/>
</dbReference>
<feature type="transmembrane region" description="Helical" evidence="9">
    <location>
        <begin position="136"/>
        <end position="156"/>
    </location>
</feature>
<evidence type="ECO:0000256" key="2">
    <source>
        <dbReference type="ARBA" id="ARBA00012438"/>
    </source>
</evidence>